<keyword evidence="4" id="KW-0560">Oxidoreductase</keyword>
<sequence>MVTGGGSGLGFHIATALRAEGYPVVITGRNPEKLSAAADALSATAGPEIRGIVCDASDPDEVSALVETLTDSTVSVLVNNAGIGGPVTPLVDIDPAEWDEVIDINLRGVFLMCRAFAPAMQKRGNGFILNIASVTGKRPLENRTPYAASKMAVIGLTTTLAFELGRHGVMVNSLSPGPVDSERMDRNFEREAALSGKSIEEVADAFVSRSALNRMVTMEEVARAAVAALSIPGLTGSDIDVSGGMIA</sequence>
<accession>X5DVC7</accession>
<evidence type="ECO:0000256" key="7">
    <source>
        <dbReference type="RuleBase" id="RU000363"/>
    </source>
</evidence>
<proteinExistence type="inferred from homology"/>
<gene>
    <name evidence="8" type="ORF">CGLY_10810</name>
</gene>
<dbReference type="AlphaFoldDB" id="X5DVC7"/>
<dbReference type="eggNOG" id="COG1028">
    <property type="taxonomic scope" value="Bacteria"/>
</dbReference>
<dbReference type="HOGENOM" id="CLU_010194_1_0_11"/>
<evidence type="ECO:0000256" key="5">
    <source>
        <dbReference type="ARBA" id="ARBA00040781"/>
    </source>
</evidence>
<dbReference type="STRING" id="1404245.CGLY_10810"/>
<reference evidence="8 9" key="1">
    <citation type="journal article" date="2015" name="Int. J. Syst. Evol. Microbiol.">
        <title>Revisiting Corynebacterium glyciniphilum (ex Kubota et al., 1972) sp. nov., nom. rev., isolated from putrefied banana.</title>
        <authorList>
            <person name="Al-Dilaimi A."/>
            <person name="Bednarz H."/>
            <person name="Lomker A."/>
            <person name="Niehaus K."/>
            <person name="Kalinowski J."/>
            <person name="Ruckert C."/>
        </authorList>
    </citation>
    <scope>NUCLEOTIDE SEQUENCE [LARGE SCALE GENOMIC DNA]</scope>
    <source>
        <strain evidence="8">AJ 3170</strain>
    </source>
</reference>
<dbReference type="Pfam" id="PF00106">
    <property type="entry name" value="adh_short"/>
    <property type="match status" value="1"/>
</dbReference>
<name>X5DVC7_9CORY</name>
<organism evidence="8 9">
    <name type="scientific">Corynebacterium glyciniphilum AJ 3170</name>
    <dbReference type="NCBI Taxonomy" id="1404245"/>
    <lineage>
        <taxon>Bacteria</taxon>
        <taxon>Bacillati</taxon>
        <taxon>Actinomycetota</taxon>
        <taxon>Actinomycetes</taxon>
        <taxon>Mycobacteriales</taxon>
        <taxon>Corynebacteriaceae</taxon>
        <taxon>Corynebacterium</taxon>
    </lineage>
</organism>
<dbReference type="Proteomes" id="UP000023703">
    <property type="component" value="Chromosome"/>
</dbReference>
<evidence type="ECO:0000256" key="4">
    <source>
        <dbReference type="ARBA" id="ARBA00023002"/>
    </source>
</evidence>
<keyword evidence="3" id="KW-0964">Secreted</keyword>
<dbReference type="GO" id="GO:0032787">
    <property type="term" value="P:monocarboxylic acid metabolic process"/>
    <property type="evidence" value="ECO:0007669"/>
    <property type="project" value="UniProtKB-ARBA"/>
</dbReference>
<keyword evidence="3" id="KW-0134">Cell wall</keyword>
<comment type="catalytic activity">
    <reaction evidence="6">
        <text>a (3R)-hydroxyacyl-[ACP] + NADP(+) = a 3-oxoacyl-[ACP] + NADPH + H(+)</text>
        <dbReference type="Rhea" id="RHEA:17397"/>
        <dbReference type="Rhea" id="RHEA-COMP:9916"/>
        <dbReference type="Rhea" id="RHEA-COMP:9945"/>
        <dbReference type="ChEBI" id="CHEBI:15378"/>
        <dbReference type="ChEBI" id="CHEBI:57783"/>
        <dbReference type="ChEBI" id="CHEBI:58349"/>
        <dbReference type="ChEBI" id="CHEBI:78776"/>
        <dbReference type="ChEBI" id="CHEBI:78827"/>
        <dbReference type="EC" id="1.1.1.100"/>
    </reaction>
    <physiologicalReaction direction="right-to-left" evidence="6">
        <dbReference type="Rhea" id="RHEA:17399"/>
    </physiologicalReaction>
</comment>
<evidence type="ECO:0000256" key="3">
    <source>
        <dbReference type="ARBA" id="ARBA00022512"/>
    </source>
</evidence>
<dbReference type="FunFam" id="3.40.50.720:FF:000084">
    <property type="entry name" value="Short-chain dehydrogenase reductase"/>
    <property type="match status" value="1"/>
</dbReference>
<dbReference type="PRINTS" id="PR00080">
    <property type="entry name" value="SDRFAMILY"/>
</dbReference>
<dbReference type="SUPFAM" id="SSF51735">
    <property type="entry name" value="NAD(P)-binding Rossmann-fold domains"/>
    <property type="match status" value="1"/>
</dbReference>
<comment type="subcellular location">
    <subcellularLocation>
        <location evidence="1">Secreted</location>
        <location evidence="1">Cell wall</location>
    </subcellularLocation>
</comment>
<dbReference type="InterPro" id="IPR036291">
    <property type="entry name" value="NAD(P)-bd_dom_sf"/>
</dbReference>
<dbReference type="EMBL" id="CP006842">
    <property type="protein sequence ID" value="AHW64607.1"/>
    <property type="molecule type" value="Genomic_DNA"/>
</dbReference>
<dbReference type="PROSITE" id="PS00061">
    <property type="entry name" value="ADH_SHORT"/>
    <property type="match status" value="1"/>
</dbReference>
<evidence type="ECO:0000313" key="9">
    <source>
        <dbReference type="Proteomes" id="UP000023703"/>
    </source>
</evidence>
<dbReference type="CDD" id="cd05233">
    <property type="entry name" value="SDR_c"/>
    <property type="match status" value="1"/>
</dbReference>
<dbReference type="GO" id="GO:0004316">
    <property type="term" value="F:3-oxoacyl-[acyl-carrier-protein] reductase (NADPH) activity"/>
    <property type="evidence" value="ECO:0007669"/>
    <property type="project" value="UniProtKB-EC"/>
</dbReference>
<dbReference type="PANTHER" id="PTHR42879">
    <property type="entry name" value="3-OXOACYL-(ACYL-CARRIER-PROTEIN) REDUCTASE"/>
    <property type="match status" value="1"/>
</dbReference>
<evidence type="ECO:0000313" key="8">
    <source>
        <dbReference type="EMBL" id="AHW64607.1"/>
    </source>
</evidence>
<keyword evidence="9" id="KW-1185">Reference proteome</keyword>
<comment type="similarity">
    <text evidence="2 7">Belongs to the short-chain dehydrogenases/reductases (SDR) family.</text>
</comment>
<evidence type="ECO:0000256" key="6">
    <source>
        <dbReference type="ARBA" id="ARBA00047400"/>
    </source>
</evidence>
<evidence type="ECO:0000256" key="2">
    <source>
        <dbReference type="ARBA" id="ARBA00006484"/>
    </source>
</evidence>
<protein>
    <recommendedName>
        <fullName evidence="5">3-oxoacyl-[acyl-carrier-protein] reductase MabA</fullName>
    </recommendedName>
</protein>
<dbReference type="InterPro" id="IPR002347">
    <property type="entry name" value="SDR_fam"/>
</dbReference>
<evidence type="ECO:0000256" key="1">
    <source>
        <dbReference type="ARBA" id="ARBA00004191"/>
    </source>
</evidence>
<dbReference type="InterPro" id="IPR020904">
    <property type="entry name" value="Sc_DH/Rdtase_CS"/>
</dbReference>
<dbReference type="PRINTS" id="PR00081">
    <property type="entry name" value="GDHRDH"/>
</dbReference>
<dbReference type="Gene3D" id="3.40.50.720">
    <property type="entry name" value="NAD(P)-binding Rossmann-like Domain"/>
    <property type="match status" value="1"/>
</dbReference>
<dbReference type="KEGG" id="cgy:CGLY_10810"/>
<dbReference type="InterPro" id="IPR050259">
    <property type="entry name" value="SDR"/>
</dbReference>
<dbReference type="PANTHER" id="PTHR42879:SF2">
    <property type="entry name" value="3-OXOACYL-[ACYL-CARRIER-PROTEIN] REDUCTASE FABG"/>
    <property type="match status" value="1"/>
</dbReference>